<keyword evidence="2" id="KW-1185">Reference proteome</keyword>
<accession>A0ABR8RX63</accession>
<proteinExistence type="predicted"/>
<dbReference type="RefSeq" id="WP_191798122.1">
    <property type="nucleotide sequence ID" value="NZ_JACSQQ010000050.1"/>
</dbReference>
<organism evidence="1 2">
    <name type="scientific">Oerskovia rustica</name>
    <dbReference type="NCBI Taxonomy" id="2762237"/>
    <lineage>
        <taxon>Bacteria</taxon>
        <taxon>Bacillati</taxon>
        <taxon>Actinomycetota</taxon>
        <taxon>Actinomycetes</taxon>
        <taxon>Micrococcales</taxon>
        <taxon>Cellulomonadaceae</taxon>
        <taxon>Oerskovia</taxon>
    </lineage>
</organism>
<dbReference type="Proteomes" id="UP000641803">
    <property type="component" value="Unassembled WGS sequence"/>
</dbReference>
<gene>
    <name evidence="1" type="ORF">H9652_18405</name>
</gene>
<comment type="caution">
    <text evidence="1">The sequence shown here is derived from an EMBL/GenBank/DDBJ whole genome shotgun (WGS) entry which is preliminary data.</text>
</comment>
<reference evidence="1 2" key="1">
    <citation type="submission" date="2020-08" db="EMBL/GenBank/DDBJ databases">
        <title>A Genomic Blueprint of the Chicken Gut Microbiome.</title>
        <authorList>
            <person name="Gilroy R."/>
            <person name="Ravi A."/>
            <person name="Getino M."/>
            <person name="Pursley I."/>
            <person name="Horton D.L."/>
            <person name="Alikhan N.-F."/>
            <person name="Baker D."/>
            <person name="Gharbi K."/>
            <person name="Hall N."/>
            <person name="Watson M."/>
            <person name="Adriaenssens E.M."/>
            <person name="Foster-Nyarko E."/>
            <person name="Jarju S."/>
            <person name="Secka A."/>
            <person name="Antonio M."/>
            <person name="Oren A."/>
            <person name="Chaudhuri R."/>
            <person name="La Ragione R.M."/>
            <person name="Hildebrand F."/>
            <person name="Pallen M.J."/>
        </authorList>
    </citation>
    <scope>NUCLEOTIDE SEQUENCE [LARGE SCALE GENOMIC DNA]</scope>
    <source>
        <strain evidence="1 2">Sa4CUA1</strain>
    </source>
</reference>
<evidence type="ECO:0000313" key="2">
    <source>
        <dbReference type="Proteomes" id="UP000641803"/>
    </source>
</evidence>
<protein>
    <submittedName>
        <fullName evidence="1">Uncharacterized protein</fullName>
    </submittedName>
</protein>
<sequence>MSDPTRDRLTRRRATFHDGPYAGLDIDNLLRLAALKGVTVYRTNALGDLIPYTKENHQ</sequence>
<dbReference type="EMBL" id="JACSQQ010000050">
    <property type="protein sequence ID" value="MBD7952376.1"/>
    <property type="molecule type" value="Genomic_DNA"/>
</dbReference>
<evidence type="ECO:0000313" key="1">
    <source>
        <dbReference type="EMBL" id="MBD7952376.1"/>
    </source>
</evidence>
<name>A0ABR8RX63_9CELL</name>